<dbReference type="GeneID" id="14651732"/>
<feature type="domain" description="DUF8149" evidence="1">
    <location>
        <begin position="3"/>
        <end position="69"/>
    </location>
</feature>
<dbReference type="HOGENOM" id="CLU_2662245_0_0_2"/>
<gene>
    <name evidence="2" type="ordered locus">Nmlp_3159</name>
</gene>
<accession>M1XSE9</accession>
<evidence type="ECO:0000313" key="3">
    <source>
        <dbReference type="Proteomes" id="UP000011867"/>
    </source>
</evidence>
<evidence type="ECO:0000313" key="2">
    <source>
        <dbReference type="EMBL" id="CCQ37296.1"/>
    </source>
</evidence>
<dbReference type="OrthoDB" id="260707at2157"/>
<name>M1XSE9_NATM8</name>
<sequence length="69" mass="7501">MSDDSELPEIPIVCPECETQSRIPFSDVEDAVAGHNERLHDGESIASVDPDVFDHLADHVASDLGLLED</sequence>
<dbReference type="RefSeq" id="WP_015410042.1">
    <property type="nucleotide sequence ID" value="NC_020388.1"/>
</dbReference>
<keyword evidence="3" id="KW-1185">Reference proteome</keyword>
<evidence type="ECO:0000259" key="1">
    <source>
        <dbReference type="Pfam" id="PF26476"/>
    </source>
</evidence>
<dbReference type="eggNOG" id="arCOG06326">
    <property type="taxonomic scope" value="Archaea"/>
</dbReference>
<dbReference type="EMBL" id="HF582854">
    <property type="protein sequence ID" value="CCQ37296.1"/>
    <property type="molecule type" value="Genomic_DNA"/>
</dbReference>
<dbReference type="InterPro" id="IPR058462">
    <property type="entry name" value="DUF8149"/>
</dbReference>
<protein>
    <recommendedName>
        <fullName evidence="1">DUF8149 domain-containing protein</fullName>
    </recommendedName>
</protein>
<dbReference type="KEGG" id="nmo:Nmlp_3159"/>
<dbReference type="Pfam" id="PF26476">
    <property type="entry name" value="DUF8149"/>
    <property type="match status" value="1"/>
</dbReference>
<dbReference type="Proteomes" id="UP000011867">
    <property type="component" value="Chromosome"/>
</dbReference>
<reference evidence="2 3" key="1">
    <citation type="journal article" date="2013" name="Genome Announc.">
        <title>Genome of the haloarchaeon Natronomonas moolapensis, a neutrophilic member of a previously haloalkaliphilic genus.</title>
        <authorList>
            <person name="Dyall-Smith M.L."/>
            <person name="Pfeiffer F."/>
            <person name="Oberwinkler T."/>
            <person name="Klee K."/>
            <person name="Rampp M."/>
            <person name="Palm P."/>
            <person name="Gross K."/>
            <person name="Schuster S.C."/>
            <person name="Oesterhelt D."/>
        </authorList>
    </citation>
    <scope>NUCLEOTIDE SEQUENCE [LARGE SCALE GENOMIC DNA]</scope>
    <source>
        <strain evidence="3">DSM 18674 / JCM 14361 / 8.8.11</strain>
    </source>
</reference>
<proteinExistence type="predicted"/>
<organism evidence="2 3">
    <name type="scientific">Natronomonas moolapensis (strain DSM 18674 / CECT 7526 / JCM 14361 / 8.8.11)</name>
    <dbReference type="NCBI Taxonomy" id="268739"/>
    <lineage>
        <taxon>Archaea</taxon>
        <taxon>Methanobacteriati</taxon>
        <taxon>Methanobacteriota</taxon>
        <taxon>Stenosarchaea group</taxon>
        <taxon>Halobacteria</taxon>
        <taxon>Halobacteriales</taxon>
        <taxon>Natronomonadaceae</taxon>
        <taxon>Natronomonas</taxon>
    </lineage>
</organism>
<dbReference type="AlphaFoldDB" id="M1XSE9"/>